<feature type="region of interest" description="Disordered" evidence="1">
    <location>
        <begin position="1"/>
        <end position="59"/>
    </location>
</feature>
<dbReference type="PROSITE" id="PS51724">
    <property type="entry name" value="SPOR"/>
    <property type="match status" value="1"/>
</dbReference>
<dbReference type="GO" id="GO:0042834">
    <property type="term" value="F:peptidoglycan binding"/>
    <property type="evidence" value="ECO:0007669"/>
    <property type="project" value="InterPro"/>
</dbReference>
<feature type="compositionally biased region" description="Low complexity" evidence="1">
    <location>
        <begin position="102"/>
        <end position="112"/>
    </location>
</feature>
<dbReference type="Pfam" id="PF05036">
    <property type="entry name" value="SPOR"/>
    <property type="match status" value="1"/>
</dbReference>
<evidence type="ECO:0000313" key="4">
    <source>
        <dbReference type="EMBL" id="PVZ68262.1"/>
    </source>
</evidence>
<reference evidence="4 5" key="1">
    <citation type="submission" date="2018-04" db="EMBL/GenBank/DDBJ databases">
        <title>Thalassorhabdus spongiae gen. nov., sp. nov., isolated from a marine sponge in South-West Iceland.</title>
        <authorList>
            <person name="Knobloch S."/>
            <person name="Daussin A."/>
            <person name="Johannsson R."/>
            <person name="Marteinsson V.T."/>
        </authorList>
    </citation>
    <scope>NUCLEOTIDE SEQUENCE [LARGE SCALE GENOMIC DNA]</scope>
    <source>
        <strain evidence="4 5">Hp12</strain>
    </source>
</reference>
<dbReference type="Proteomes" id="UP000244906">
    <property type="component" value="Unassembled WGS sequence"/>
</dbReference>
<dbReference type="GO" id="GO:0030428">
    <property type="term" value="C:cell septum"/>
    <property type="evidence" value="ECO:0007669"/>
    <property type="project" value="TreeGrafter"/>
</dbReference>
<keyword evidence="2" id="KW-0472">Membrane</keyword>
<feature type="compositionally biased region" description="Basic residues" evidence="1">
    <location>
        <begin position="32"/>
        <end position="42"/>
    </location>
</feature>
<evidence type="ECO:0000256" key="1">
    <source>
        <dbReference type="SAM" id="MobiDB-lite"/>
    </source>
</evidence>
<dbReference type="RefSeq" id="WP_116687590.1">
    <property type="nucleotide sequence ID" value="NZ_CAWNYD010000005.1"/>
</dbReference>
<gene>
    <name evidence="4" type="ORF">DC094_13295</name>
</gene>
<evidence type="ECO:0000313" key="5">
    <source>
        <dbReference type="Proteomes" id="UP000244906"/>
    </source>
</evidence>
<feature type="compositionally biased region" description="Basic and acidic residues" evidence="1">
    <location>
        <begin position="120"/>
        <end position="145"/>
    </location>
</feature>
<keyword evidence="2" id="KW-0812">Transmembrane</keyword>
<dbReference type="OrthoDB" id="8558195at2"/>
<dbReference type="PANTHER" id="PTHR38687">
    <property type="entry name" value="CELL DIVISION PROTEIN DEDD-RELATED"/>
    <property type="match status" value="1"/>
</dbReference>
<keyword evidence="5" id="KW-1185">Reference proteome</keyword>
<accession>A0A2V1GSJ2</accession>
<evidence type="ECO:0000256" key="2">
    <source>
        <dbReference type="SAM" id="Phobius"/>
    </source>
</evidence>
<dbReference type="GO" id="GO:0032506">
    <property type="term" value="P:cytokinetic process"/>
    <property type="evidence" value="ECO:0007669"/>
    <property type="project" value="TreeGrafter"/>
</dbReference>
<dbReference type="GO" id="GO:0032153">
    <property type="term" value="C:cell division site"/>
    <property type="evidence" value="ECO:0007669"/>
    <property type="project" value="TreeGrafter"/>
</dbReference>
<dbReference type="InterPro" id="IPR036680">
    <property type="entry name" value="SPOR-like_sf"/>
</dbReference>
<dbReference type="InterPro" id="IPR007730">
    <property type="entry name" value="SPOR-like_dom"/>
</dbReference>
<comment type="caution">
    <text evidence="4">The sequence shown here is derived from an EMBL/GenBank/DDBJ whole genome shotgun (WGS) entry which is preliminary data.</text>
</comment>
<evidence type="ECO:0000259" key="3">
    <source>
        <dbReference type="PROSITE" id="PS51724"/>
    </source>
</evidence>
<protein>
    <recommendedName>
        <fullName evidence="3">SPOR domain-containing protein</fullName>
    </recommendedName>
</protein>
<organism evidence="4 5">
    <name type="scientific">Pelagibaculum spongiae</name>
    <dbReference type="NCBI Taxonomy" id="2080658"/>
    <lineage>
        <taxon>Bacteria</taxon>
        <taxon>Pseudomonadati</taxon>
        <taxon>Pseudomonadota</taxon>
        <taxon>Gammaproteobacteria</taxon>
        <taxon>Oceanospirillales</taxon>
        <taxon>Pelagibaculum</taxon>
    </lineage>
</organism>
<dbReference type="AlphaFoldDB" id="A0A2V1GSJ2"/>
<feature type="domain" description="SPOR" evidence="3">
    <location>
        <begin position="168"/>
        <end position="247"/>
    </location>
</feature>
<feature type="transmembrane region" description="Helical" evidence="2">
    <location>
        <begin position="67"/>
        <end position="87"/>
    </location>
</feature>
<keyword evidence="2" id="KW-1133">Transmembrane helix</keyword>
<proteinExistence type="predicted"/>
<name>A0A2V1GSJ2_9GAMM</name>
<dbReference type="EMBL" id="QDDL01000005">
    <property type="protein sequence ID" value="PVZ68262.1"/>
    <property type="molecule type" value="Genomic_DNA"/>
</dbReference>
<sequence length="251" mass="27756">MPRDFAKTPASKRKKPAASRGKSDPGGSGRLSSRKPAARKTSTRTASNRTTSNRRKNSQTNGFSKKILLIGCILILLGSFGAVLMWLGENTDTAPAQANNNTSSKQTASAKKSPVKTSPAKKEPAKPAADKKEPPAKTIKAEPKEPEFEFYTELPKMEVEVPQPKVAPRASYEYTLQIASFKQRNDADAMIAKLALLGKEAWISESSNKGNLWYRVRLGPWQSKRQVDKIRHQLQRKKINNTIVLRAKKDG</sequence>
<dbReference type="InterPro" id="IPR052521">
    <property type="entry name" value="Cell_div_SPOR-domain"/>
</dbReference>
<dbReference type="Gene3D" id="3.30.70.1070">
    <property type="entry name" value="Sporulation related repeat"/>
    <property type="match status" value="1"/>
</dbReference>
<dbReference type="SUPFAM" id="SSF110997">
    <property type="entry name" value="Sporulation related repeat"/>
    <property type="match status" value="1"/>
</dbReference>
<dbReference type="PANTHER" id="PTHR38687:SF1">
    <property type="entry name" value="CELL DIVISION PROTEIN DEDD"/>
    <property type="match status" value="1"/>
</dbReference>
<feature type="region of interest" description="Disordered" evidence="1">
    <location>
        <begin position="95"/>
        <end position="145"/>
    </location>
</feature>